<dbReference type="Proteomes" id="UP001107558">
    <property type="component" value="Chromosome 1"/>
</dbReference>
<proteinExistence type="inferred from homology"/>
<comment type="caution">
    <text evidence="4">The sequence shown here is derived from an EMBL/GenBank/DDBJ whole genome shotgun (WGS) entry which is preliminary data.</text>
</comment>
<evidence type="ECO:0000256" key="1">
    <source>
        <dbReference type="ARBA" id="ARBA00009063"/>
    </source>
</evidence>
<dbReference type="InterPro" id="IPR000727">
    <property type="entry name" value="T_SNARE_dom"/>
</dbReference>
<dbReference type="GO" id="GO:0031201">
    <property type="term" value="C:SNARE complex"/>
    <property type="evidence" value="ECO:0007669"/>
    <property type="project" value="TreeGrafter"/>
</dbReference>
<evidence type="ECO:0000313" key="5">
    <source>
        <dbReference type="Proteomes" id="UP001107558"/>
    </source>
</evidence>
<keyword evidence="2" id="KW-0812">Transmembrane</keyword>
<organism evidence="4 5">
    <name type="scientific">Polypedilum vanderplanki</name>
    <name type="common">Sleeping chironomid midge</name>
    <dbReference type="NCBI Taxonomy" id="319348"/>
    <lineage>
        <taxon>Eukaryota</taxon>
        <taxon>Metazoa</taxon>
        <taxon>Ecdysozoa</taxon>
        <taxon>Arthropoda</taxon>
        <taxon>Hexapoda</taxon>
        <taxon>Insecta</taxon>
        <taxon>Pterygota</taxon>
        <taxon>Neoptera</taxon>
        <taxon>Endopterygota</taxon>
        <taxon>Diptera</taxon>
        <taxon>Nematocera</taxon>
        <taxon>Chironomoidea</taxon>
        <taxon>Chironomidae</taxon>
        <taxon>Chironominae</taxon>
        <taxon>Polypedilum</taxon>
        <taxon>Polypedilum</taxon>
    </lineage>
</organism>
<dbReference type="AlphaFoldDB" id="A0A9J6CCM0"/>
<name>A0A9J6CCM0_POLVA</name>
<protein>
    <recommendedName>
        <fullName evidence="3">t-SNARE coiled-coil homology domain-containing protein</fullName>
    </recommendedName>
</protein>
<gene>
    <name evidence="4" type="ORF">PVAND_009274</name>
</gene>
<dbReference type="GO" id="GO:0005484">
    <property type="term" value="F:SNAP receptor activity"/>
    <property type="evidence" value="ECO:0007669"/>
    <property type="project" value="TreeGrafter"/>
</dbReference>
<evidence type="ECO:0000256" key="2">
    <source>
        <dbReference type="SAM" id="Phobius"/>
    </source>
</evidence>
<dbReference type="GO" id="GO:0005886">
    <property type="term" value="C:plasma membrane"/>
    <property type="evidence" value="ECO:0007669"/>
    <property type="project" value="TreeGrafter"/>
</dbReference>
<dbReference type="InterPro" id="IPR045242">
    <property type="entry name" value="Syntaxin"/>
</dbReference>
<feature type="domain" description="T-SNARE coiled-coil homology" evidence="3">
    <location>
        <begin position="198"/>
        <end position="255"/>
    </location>
</feature>
<dbReference type="GO" id="GO:0000149">
    <property type="term" value="F:SNARE binding"/>
    <property type="evidence" value="ECO:0007669"/>
    <property type="project" value="TreeGrafter"/>
</dbReference>
<sequence length="287" mass="34040">MIRDRLYELRPFNTEESIEIEVDTSMQKHDEELYKVLNRFLVIREQIDLIRQNIDTMKSLINEQKFHYKDKNIRDQIENLISDSLSKSKNVHNSIKSYQEELKLPSQSYTIFRIKNMQLALIKNDYLNVYREHTLFVEKYEEKLKKVLKREAQIMSRNISIEETEALIAEKEQVPSLFVGNILEETEKAQCELREIVQRHNMLMTLEKTLEEVRDMFFQISTYVMEQGSLIQVIEYETENATTYVDKGGSELEKARELQIKALKKKTYILIILLIVLGIIILILIIT</sequence>
<accession>A0A9J6CCM0</accession>
<evidence type="ECO:0000313" key="4">
    <source>
        <dbReference type="EMBL" id="KAG5679727.1"/>
    </source>
</evidence>
<comment type="similarity">
    <text evidence="1">Belongs to the syntaxin family.</text>
</comment>
<dbReference type="PANTHER" id="PTHR19957">
    <property type="entry name" value="SYNTAXIN"/>
    <property type="match status" value="1"/>
</dbReference>
<dbReference type="GO" id="GO:0006887">
    <property type="term" value="P:exocytosis"/>
    <property type="evidence" value="ECO:0007669"/>
    <property type="project" value="TreeGrafter"/>
</dbReference>
<dbReference type="SUPFAM" id="SSF47661">
    <property type="entry name" value="t-snare proteins"/>
    <property type="match status" value="1"/>
</dbReference>
<dbReference type="GO" id="GO:0048278">
    <property type="term" value="P:vesicle docking"/>
    <property type="evidence" value="ECO:0007669"/>
    <property type="project" value="TreeGrafter"/>
</dbReference>
<dbReference type="Pfam" id="PF05739">
    <property type="entry name" value="SNARE"/>
    <property type="match status" value="1"/>
</dbReference>
<dbReference type="GO" id="GO:0006906">
    <property type="term" value="P:vesicle fusion"/>
    <property type="evidence" value="ECO:0007669"/>
    <property type="project" value="TreeGrafter"/>
</dbReference>
<dbReference type="OrthoDB" id="10255013at2759"/>
<dbReference type="EMBL" id="JADBJN010000001">
    <property type="protein sequence ID" value="KAG5679727.1"/>
    <property type="molecule type" value="Genomic_DNA"/>
</dbReference>
<keyword evidence="2" id="KW-0472">Membrane</keyword>
<keyword evidence="2" id="KW-1133">Transmembrane helix</keyword>
<dbReference type="GO" id="GO:0006886">
    <property type="term" value="P:intracellular protein transport"/>
    <property type="evidence" value="ECO:0007669"/>
    <property type="project" value="TreeGrafter"/>
</dbReference>
<keyword evidence="5" id="KW-1185">Reference proteome</keyword>
<feature type="transmembrane region" description="Helical" evidence="2">
    <location>
        <begin position="268"/>
        <end position="286"/>
    </location>
</feature>
<dbReference type="GO" id="GO:0012505">
    <property type="term" value="C:endomembrane system"/>
    <property type="evidence" value="ECO:0007669"/>
    <property type="project" value="TreeGrafter"/>
</dbReference>
<dbReference type="InterPro" id="IPR010989">
    <property type="entry name" value="SNARE"/>
</dbReference>
<dbReference type="Gene3D" id="1.20.58.70">
    <property type="match status" value="1"/>
</dbReference>
<dbReference type="SMART" id="SM00397">
    <property type="entry name" value="t_SNARE"/>
    <property type="match status" value="1"/>
</dbReference>
<dbReference type="PROSITE" id="PS50192">
    <property type="entry name" value="T_SNARE"/>
    <property type="match status" value="1"/>
</dbReference>
<dbReference type="PANTHER" id="PTHR19957:SF19">
    <property type="entry name" value="SYNTAXIN-4"/>
    <property type="match status" value="1"/>
</dbReference>
<reference evidence="4" key="1">
    <citation type="submission" date="2021-03" db="EMBL/GenBank/DDBJ databases">
        <title>Chromosome level genome of the anhydrobiotic midge Polypedilum vanderplanki.</title>
        <authorList>
            <person name="Yoshida Y."/>
            <person name="Kikawada T."/>
            <person name="Gusev O."/>
        </authorList>
    </citation>
    <scope>NUCLEOTIDE SEQUENCE</scope>
    <source>
        <strain evidence="4">NIAS01</strain>
        <tissue evidence="4">Whole body or cell culture</tissue>
    </source>
</reference>
<evidence type="ECO:0000259" key="3">
    <source>
        <dbReference type="PROSITE" id="PS50192"/>
    </source>
</evidence>
<dbReference type="Gene3D" id="1.20.5.110">
    <property type="match status" value="1"/>
</dbReference>